<comment type="similarity">
    <text evidence="2">Belongs to the sulfatase family.</text>
</comment>
<keyword evidence="4" id="KW-0732">Signal</keyword>
<dbReference type="RefSeq" id="WP_010837897.1">
    <property type="nucleotide sequence ID" value="NZ_QRCM01000001.1"/>
</dbReference>
<dbReference type="GO" id="GO:0004065">
    <property type="term" value="F:arylsulfatase activity"/>
    <property type="evidence" value="ECO:0007669"/>
    <property type="project" value="TreeGrafter"/>
</dbReference>
<dbReference type="Gene3D" id="3.40.720.10">
    <property type="entry name" value="Alkaline Phosphatase, subunit A"/>
    <property type="match status" value="1"/>
</dbReference>
<evidence type="ECO:0000256" key="5">
    <source>
        <dbReference type="ARBA" id="ARBA00022801"/>
    </source>
</evidence>
<dbReference type="InterPro" id="IPR050738">
    <property type="entry name" value="Sulfatase"/>
</dbReference>
<gene>
    <name evidence="8" type="ORF">DW322_07515</name>
</gene>
<evidence type="ECO:0000313" key="8">
    <source>
        <dbReference type="EMBL" id="TXG90090.1"/>
    </source>
</evidence>
<evidence type="ECO:0000256" key="4">
    <source>
        <dbReference type="ARBA" id="ARBA00022729"/>
    </source>
</evidence>
<dbReference type="Gene3D" id="3.30.1120.10">
    <property type="match status" value="1"/>
</dbReference>
<dbReference type="GO" id="GO:0046872">
    <property type="term" value="F:metal ion binding"/>
    <property type="evidence" value="ECO:0007669"/>
    <property type="project" value="UniProtKB-KW"/>
</dbReference>
<dbReference type="Proteomes" id="UP000471120">
    <property type="component" value="Unassembled WGS sequence"/>
</dbReference>
<dbReference type="EMBL" id="QRCM01000001">
    <property type="protein sequence ID" value="TXG90090.1"/>
    <property type="molecule type" value="Genomic_DNA"/>
</dbReference>
<dbReference type="InterPro" id="IPR017850">
    <property type="entry name" value="Alkaline_phosphatase_core_sf"/>
</dbReference>
<dbReference type="CDD" id="cd16142">
    <property type="entry name" value="ARS_like"/>
    <property type="match status" value="1"/>
</dbReference>
<dbReference type="AlphaFoldDB" id="A0A6P2CDS6"/>
<dbReference type="SUPFAM" id="SSF53649">
    <property type="entry name" value="Alkaline phosphatase-like"/>
    <property type="match status" value="1"/>
</dbReference>
<dbReference type="PANTHER" id="PTHR42693">
    <property type="entry name" value="ARYLSULFATASE FAMILY MEMBER"/>
    <property type="match status" value="1"/>
</dbReference>
<keyword evidence="3" id="KW-0479">Metal-binding</keyword>
<proteinExistence type="inferred from homology"/>
<evidence type="ECO:0000256" key="3">
    <source>
        <dbReference type="ARBA" id="ARBA00022723"/>
    </source>
</evidence>
<sequence length="469" mass="52932">MSAHANGTSANGRSAKAKQPNIVYFHVDNLGLGELGCFGGGILRGADTKNIDAFAAESLKLSHFVVEPQCTPTRSALMTGRYPIRSGNHTIALGGNDGGIVAWERTIGDILSEAGYSTACYGKWHIGAEDGRWPTDHGFDEWYGPARTYDECLWPDDPWYDGDRDGYSYMFDGTKADGVRTTDEQLTVALKGQVDAEYDRRAHRFMEQAVADDKPFYLYHNHSLMHFPMEVREEFRGKSSNGDWGDCLLMLDHDFQSILDKIDELGIADNTIVVFVGDNGPEDHLAGRGTAGFFDGSYFSSAEGGIRTPALIRWPGYVQPRESNEMVHVTDMFTTLVRLAGCEVPTDREIDGIDQREFFFGAEESGREGCMVWLNEELHAVKWWQFKVSFKRQQHFHDPEIPLGFARIINLLEDPKEREAVNQTFVRWWVMQHARRIIRDFEESTEREQLIPAGAPIDFVPERTEAVLV</sequence>
<dbReference type="PANTHER" id="PTHR42693:SF42">
    <property type="entry name" value="ARYLSULFATASE G"/>
    <property type="match status" value="1"/>
</dbReference>
<dbReference type="Pfam" id="PF00884">
    <property type="entry name" value="Sulfatase"/>
    <property type="match status" value="1"/>
</dbReference>
<name>A0A6P2CDS6_9NOCA</name>
<dbReference type="InterPro" id="IPR000917">
    <property type="entry name" value="Sulfatase_N"/>
</dbReference>
<organism evidence="8 9">
    <name type="scientific">Rhodococcus rhodnii</name>
    <dbReference type="NCBI Taxonomy" id="38312"/>
    <lineage>
        <taxon>Bacteria</taxon>
        <taxon>Bacillati</taxon>
        <taxon>Actinomycetota</taxon>
        <taxon>Actinomycetes</taxon>
        <taxon>Mycobacteriales</taxon>
        <taxon>Nocardiaceae</taxon>
        <taxon>Rhodococcus</taxon>
    </lineage>
</organism>
<protein>
    <submittedName>
        <fullName evidence="8">Arylsulfatase</fullName>
    </submittedName>
</protein>
<evidence type="ECO:0000256" key="6">
    <source>
        <dbReference type="ARBA" id="ARBA00022837"/>
    </source>
</evidence>
<keyword evidence="6" id="KW-0106">Calcium</keyword>
<evidence type="ECO:0000256" key="2">
    <source>
        <dbReference type="ARBA" id="ARBA00008779"/>
    </source>
</evidence>
<reference evidence="8 9" key="1">
    <citation type="submission" date="2018-07" db="EMBL/GenBank/DDBJ databases">
        <title>Genome sequence of Rhodococcus rhodnii ATCC 35071 from Rhodnius prolixus.</title>
        <authorList>
            <person name="Patel V."/>
            <person name="Vogel K.J."/>
        </authorList>
    </citation>
    <scope>NUCLEOTIDE SEQUENCE [LARGE SCALE GENOMIC DNA]</scope>
    <source>
        <strain evidence="8 9">ATCC 35071</strain>
    </source>
</reference>
<evidence type="ECO:0000259" key="7">
    <source>
        <dbReference type="Pfam" id="PF00884"/>
    </source>
</evidence>
<accession>A0A6P2CDS6</accession>
<evidence type="ECO:0000313" key="9">
    <source>
        <dbReference type="Proteomes" id="UP000471120"/>
    </source>
</evidence>
<comment type="cofactor">
    <cofactor evidence="1">
        <name>Ca(2+)</name>
        <dbReference type="ChEBI" id="CHEBI:29108"/>
    </cofactor>
</comment>
<feature type="domain" description="Sulfatase N-terminal" evidence="7">
    <location>
        <begin position="20"/>
        <end position="341"/>
    </location>
</feature>
<keyword evidence="5" id="KW-0378">Hydrolase</keyword>
<evidence type="ECO:0000256" key="1">
    <source>
        <dbReference type="ARBA" id="ARBA00001913"/>
    </source>
</evidence>
<comment type="caution">
    <text evidence="8">The sequence shown here is derived from an EMBL/GenBank/DDBJ whole genome shotgun (WGS) entry which is preliminary data.</text>
</comment>